<evidence type="ECO:0000256" key="11">
    <source>
        <dbReference type="ARBA" id="ARBA00022723"/>
    </source>
</evidence>
<proteinExistence type="inferred from homology"/>
<dbReference type="GO" id="GO:0009507">
    <property type="term" value="C:chloroplast"/>
    <property type="evidence" value="ECO:0007669"/>
    <property type="project" value="UniProtKB-SubCell"/>
</dbReference>
<keyword evidence="14" id="KW-0067">ATP-binding</keyword>
<evidence type="ECO:0000256" key="13">
    <source>
        <dbReference type="ARBA" id="ARBA00022777"/>
    </source>
</evidence>
<evidence type="ECO:0000256" key="8">
    <source>
        <dbReference type="ARBA" id="ARBA00022605"/>
    </source>
</evidence>
<dbReference type="Proteomes" id="UP000636709">
    <property type="component" value="Unassembled WGS sequence"/>
</dbReference>
<evidence type="ECO:0000313" key="20">
    <source>
        <dbReference type="Proteomes" id="UP000636709"/>
    </source>
</evidence>
<evidence type="ECO:0000256" key="9">
    <source>
        <dbReference type="ARBA" id="ARBA00022640"/>
    </source>
</evidence>
<evidence type="ECO:0000256" key="16">
    <source>
        <dbReference type="ARBA" id="ARBA00022946"/>
    </source>
</evidence>
<keyword evidence="20" id="KW-1185">Reference proteome</keyword>
<dbReference type="Pfam" id="PF01202">
    <property type="entry name" value="SKI"/>
    <property type="match status" value="1"/>
</dbReference>
<dbReference type="AlphaFoldDB" id="A0A835AE50"/>
<keyword evidence="13" id="KW-0418">Kinase</keyword>
<dbReference type="InterPro" id="IPR031322">
    <property type="entry name" value="Shikimate/glucono_kinase"/>
</dbReference>
<evidence type="ECO:0000256" key="15">
    <source>
        <dbReference type="ARBA" id="ARBA00022842"/>
    </source>
</evidence>
<dbReference type="EMBL" id="JACEFO010002444">
    <property type="protein sequence ID" value="KAF8660169.1"/>
    <property type="molecule type" value="Genomic_DNA"/>
</dbReference>
<comment type="catalytic activity">
    <reaction evidence="18">
        <text>shikimate + ATP = 3-phosphoshikimate + ADP + H(+)</text>
        <dbReference type="Rhea" id="RHEA:13121"/>
        <dbReference type="ChEBI" id="CHEBI:15378"/>
        <dbReference type="ChEBI" id="CHEBI:30616"/>
        <dbReference type="ChEBI" id="CHEBI:36208"/>
        <dbReference type="ChEBI" id="CHEBI:145989"/>
        <dbReference type="ChEBI" id="CHEBI:456216"/>
        <dbReference type="EC" id="2.7.1.71"/>
    </reaction>
</comment>
<keyword evidence="17" id="KW-0057">Aromatic amino acid biosynthesis</keyword>
<evidence type="ECO:0000256" key="3">
    <source>
        <dbReference type="ARBA" id="ARBA00004229"/>
    </source>
</evidence>
<comment type="function">
    <text evidence="2">Catalyzes the specific phosphorylation of the 3-hydroxyl group of shikimic acid using ATP as a cosubstrate.</text>
</comment>
<dbReference type="SUPFAM" id="SSF52540">
    <property type="entry name" value="P-loop containing nucleoside triphosphate hydrolases"/>
    <property type="match status" value="1"/>
</dbReference>
<dbReference type="GO" id="GO:0005524">
    <property type="term" value="F:ATP binding"/>
    <property type="evidence" value="ECO:0007669"/>
    <property type="project" value="UniProtKB-KW"/>
</dbReference>
<accession>A0A835AE50</accession>
<evidence type="ECO:0000256" key="2">
    <source>
        <dbReference type="ARBA" id="ARBA00002641"/>
    </source>
</evidence>
<dbReference type="EC" id="2.7.1.71" evidence="6"/>
<dbReference type="UniPathway" id="UPA00053">
    <property type="reaction ID" value="UER00088"/>
</dbReference>
<keyword evidence="10" id="KW-0808">Transferase</keyword>
<evidence type="ECO:0000256" key="10">
    <source>
        <dbReference type="ARBA" id="ARBA00022679"/>
    </source>
</evidence>
<keyword evidence="15" id="KW-0460">Magnesium</keyword>
<keyword evidence="9" id="KW-0934">Plastid</keyword>
<evidence type="ECO:0000256" key="18">
    <source>
        <dbReference type="ARBA" id="ARBA00048567"/>
    </source>
</evidence>
<dbReference type="GO" id="GO:0019632">
    <property type="term" value="P:shikimate metabolic process"/>
    <property type="evidence" value="ECO:0007669"/>
    <property type="project" value="UniProtKB-ARBA"/>
</dbReference>
<dbReference type="GO" id="GO:0004765">
    <property type="term" value="F:shikimate kinase activity"/>
    <property type="evidence" value="ECO:0007669"/>
    <property type="project" value="UniProtKB-EC"/>
</dbReference>
<comment type="caution">
    <text evidence="19">The sequence shown here is derived from an EMBL/GenBank/DDBJ whole genome shotgun (WGS) entry which is preliminary data.</text>
</comment>
<dbReference type="GO" id="GO:0009423">
    <property type="term" value="P:chorismate biosynthetic process"/>
    <property type="evidence" value="ECO:0007669"/>
    <property type="project" value="UniProtKB-UniPathway"/>
</dbReference>
<evidence type="ECO:0000256" key="5">
    <source>
        <dbReference type="ARBA" id="ARBA00006997"/>
    </source>
</evidence>
<evidence type="ECO:0000256" key="1">
    <source>
        <dbReference type="ARBA" id="ARBA00001946"/>
    </source>
</evidence>
<dbReference type="PANTHER" id="PTHR21087:SF26">
    <property type="entry name" value="SHIKIMATE KINASE 3, CHLOROPLASTIC"/>
    <property type="match status" value="1"/>
</dbReference>
<dbReference type="OrthoDB" id="197068at2759"/>
<evidence type="ECO:0000256" key="6">
    <source>
        <dbReference type="ARBA" id="ARBA00012154"/>
    </source>
</evidence>
<evidence type="ECO:0000256" key="7">
    <source>
        <dbReference type="ARBA" id="ARBA00022528"/>
    </source>
</evidence>
<keyword evidence="7" id="KW-0150">Chloroplast</keyword>
<dbReference type="Gene3D" id="3.40.50.300">
    <property type="entry name" value="P-loop containing nucleotide triphosphate hydrolases"/>
    <property type="match status" value="1"/>
</dbReference>
<dbReference type="GO" id="GO:0008652">
    <property type="term" value="P:amino acid biosynthetic process"/>
    <property type="evidence" value="ECO:0007669"/>
    <property type="project" value="UniProtKB-KW"/>
</dbReference>
<name>A0A835AE50_9POAL</name>
<evidence type="ECO:0000256" key="12">
    <source>
        <dbReference type="ARBA" id="ARBA00022741"/>
    </source>
</evidence>
<dbReference type="PRINTS" id="PR01100">
    <property type="entry name" value="SHIKIMTKNASE"/>
</dbReference>
<dbReference type="InterPro" id="IPR027417">
    <property type="entry name" value="P-loop_NTPase"/>
</dbReference>
<dbReference type="InterPro" id="IPR000623">
    <property type="entry name" value="Shikimate_kinase/TSH1"/>
</dbReference>
<dbReference type="InterPro" id="IPR023000">
    <property type="entry name" value="Shikimate_kinase_CS"/>
</dbReference>
<gene>
    <name evidence="19" type="ORF">HU200_057734</name>
</gene>
<evidence type="ECO:0000256" key="14">
    <source>
        <dbReference type="ARBA" id="ARBA00022840"/>
    </source>
</evidence>
<protein>
    <recommendedName>
        <fullName evidence="6">shikimate kinase</fullName>
        <ecNumber evidence="6">2.7.1.71</ecNumber>
    </recommendedName>
</protein>
<keyword evidence="12" id="KW-0547">Nucleotide-binding</keyword>
<comment type="cofactor">
    <cofactor evidence="1">
        <name>Mg(2+)</name>
        <dbReference type="ChEBI" id="CHEBI:18420"/>
    </cofactor>
</comment>
<evidence type="ECO:0000313" key="19">
    <source>
        <dbReference type="EMBL" id="KAF8660169.1"/>
    </source>
</evidence>
<comment type="pathway">
    <text evidence="4">Metabolic intermediate biosynthesis; chorismate biosynthesis; chorismate from D-erythrose 4-phosphate and phosphoenolpyruvate: step 5/7.</text>
</comment>
<dbReference type="FunFam" id="3.40.50.300:FF:000822">
    <property type="entry name" value="Shikimate kinase, chloroplastic"/>
    <property type="match status" value="1"/>
</dbReference>
<dbReference type="GO" id="GO:0005829">
    <property type="term" value="C:cytosol"/>
    <property type="evidence" value="ECO:0007669"/>
    <property type="project" value="TreeGrafter"/>
</dbReference>
<dbReference type="PANTHER" id="PTHR21087">
    <property type="entry name" value="SHIKIMATE KINASE"/>
    <property type="match status" value="1"/>
</dbReference>
<comment type="similarity">
    <text evidence="5">Belongs to the shikimate kinase family.</text>
</comment>
<dbReference type="GO" id="GO:0046872">
    <property type="term" value="F:metal ion binding"/>
    <property type="evidence" value="ECO:0007669"/>
    <property type="project" value="UniProtKB-KW"/>
</dbReference>
<dbReference type="GO" id="GO:0009073">
    <property type="term" value="P:aromatic amino acid family biosynthetic process"/>
    <property type="evidence" value="ECO:0007669"/>
    <property type="project" value="UniProtKB-KW"/>
</dbReference>
<evidence type="ECO:0000256" key="17">
    <source>
        <dbReference type="ARBA" id="ARBA00023141"/>
    </source>
</evidence>
<dbReference type="PROSITE" id="PS01128">
    <property type="entry name" value="SHIKIMATE_KINASE"/>
    <property type="match status" value="1"/>
</dbReference>
<keyword evidence="16" id="KW-0809">Transit peptide</keyword>
<dbReference type="HAMAP" id="MF_00109">
    <property type="entry name" value="Shikimate_kinase"/>
    <property type="match status" value="1"/>
</dbReference>
<dbReference type="CDD" id="cd00464">
    <property type="entry name" value="SK"/>
    <property type="match status" value="1"/>
</dbReference>
<evidence type="ECO:0000256" key="4">
    <source>
        <dbReference type="ARBA" id="ARBA00004842"/>
    </source>
</evidence>
<sequence>MEASVGIRAPRRAWGVGFEKTQRGAYCTGSVPAVRFTADKLPQRLVLGTDPRRSTGPVTRAARLRPSCCKKSAGTEKVHYSADEALILQQKAQDVLPYLDGRCVYLVGMMGSGKTTVGKILAEVLGYSFFDSDKLVEKAVGISSVAEIFQLHSEAFFRDNESEVLRDLSSMHRLVVATGGGAVIRPINWSYMKKGLTVWLDVPLDALARRITAVGTASRPLLHQESGDPYAKAYAKLTSLFEQRMDSYANADARVSLEHIASKQGHNDVTILTPSIIATEALLKIESFLTEKTMVRN</sequence>
<comment type="subcellular location">
    <subcellularLocation>
        <location evidence="3">Plastid</location>
        <location evidence="3">Chloroplast</location>
    </subcellularLocation>
</comment>
<organism evidence="19 20">
    <name type="scientific">Digitaria exilis</name>
    <dbReference type="NCBI Taxonomy" id="1010633"/>
    <lineage>
        <taxon>Eukaryota</taxon>
        <taxon>Viridiplantae</taxon>
        <taxon>Streptophyta</taxon>
        <taxon>Embryophyta</taxon>
        <taxon>Tracheophyta</taxon>
        <taxon>Spermatophyta</taxon>
        <taxon>Magnoliopsida</taxon>
        <taxon>Liliopsida</taxon>
        <taxon>Poales</taxon>
        <taxon>Poaceae</taxon>
        <taxon>PACMAD clade</taxon>
        <taxon>Panicoideae</taxon>
        <taxon>Panicodae</taxon>
        <taxon>Paniceae</taxon>
        <taxon>Anthephorinae</taxon>
        <taxon>Digitaria</taxon>
    </lineage>
</organism>
<keyword evidence="8" id="KW-0028">Amino-acid biosynthesis</keyword>
<reference evidence="19" key="1">
    <citation type="submission" date="2020-07" db="EMBL/GenBank/DDBJ databases">
        <title>Genome sequence and genetic diversity analysis of an under-domesticated orphan crop, white fonio (Digitaria exilis).</title>
        <authorList>
            <person name="Bennetzen J.L."/>
            <person name="Chen S."/>
            <person name="Ma X."/>
            <person name="Wang X."/>
            <person name="Yssel A.E.J."/>
            <person name="Chaluvadi S.R."/>
            <person name="Johnson M."/>
            <person name="Gangashetty P."/>
            <person name="Hamidou F."/>
            <person name="Sanogo M.D."/>
            <person name="Zwaenepoel A."/>
            <person name="Wallace J."/>
            <person name="Van De Peer Y."/>
            <person name="Van Deynze A."/>
        </authorList>
    </citation>
    <scope>NUCLEOTIDE SEQUENCE</scope>
    <source>
        <tissue evidence="19">Leaves</tissue>
    </source>
</reference>
<keyword evidence="11" id="KW-0479">Metal-binding</keyword>